<evidence type="ECO:0000256" key="1">
    <source>
        <dbReference type="ARBA" id="ARBA00022723"/>
    </source>
</evidence>
<dbReference type="InterPro" id="IPR011992">
    <property type="entry name" value="EF-hand-dom_pair"/>
</dbReference>
<dbReference type="Pfam" id="PF13499">
    <property type="entry name" value="EF-hand_7"/>
    <property type="match status" value="1"/>
</dbReference>
<accession>A0AAV8YD42</accession>
<dbReference type="AlphaFoldDB" id="A0AAV8YD42"/>
<feature type="domain" description="EF-hand" evidence="5">
    <location>
        <begin position="124"/>
        <end position="153"/>
    </location>
</feature>
<feature type="domain" description="EF-hand" evidence="5">
    <location>
        <begin position="155"/>
        <end position="190"/>
    </location>
</feature>
<dbReference type="Gene3D" id="1.10.238.10">
    <property type="entry name" value="EF-hand"/>
    <property type="match status" value="2"/>
</dbReference>
<evidence type="ECO:0000256" key="4">
    <source>
        <dbReference type="ARBA" id="ARBA00022842"/>
    </source>
</evidence>
<dbReference type="Proteomes" id="UP001162162">
    <property type="component" value="Unassembled WGS sequence"/>
</dbReference>
<dbReference type="PROSITE" id="PS50222">
    <property type="entry name" value="EF_HAND_2"/>
    <property type="match status" value="3"/>
</dbReference>
<organism evidence="6 7">
    <name type="scientific">Aromia moschata</name>
    <dbReference type="NCBI Taxonomy" id="1265417"/>
    <lineage>
        <taxon>Eukaryota</taxon>
        <taxon>Metazoa</taxon>
        <taxon>Ecdysozoa</taxon>
        <taxon>Arthropoda</taxon>
        <taxon>Hexapoda</taxon>
        <taxon>Insecta</taxon>
        <taxon>Pterygota</taxon>
        <taxon>Neoptera</taxon>
        <taxon>Endopterygota</taxon>
        <taxon>Coleoptera</taxon>
        <taxon>Polyphaga</taxon>
        <taxon>Cucujiformia</taxon>
        <taxon>Chrysomeloidea</taxon>
        <taxon>Cerambycidae</taxon>
        <taxon>Cerambycinae</taxon>
        <taxon>Callichromatini</taxon>
        <taxon>Aromia</taxon>
    </lineage>
</organism>
<keyword evidence="1" id="KW-0479">Metal-binding</keyword>
<name>A0AAV8YD42_9CUCU</name>
<dbReference type="PANTHER" id="PTHR45791">
    <property type="entry name" value="CALCIUM AND INTEGRIN BINDING FAMILY MEMBER 2"/>
    <property type="match status" value="1"/>
</dbReference>
<dbReference type="GO" id="GO:0000287">
    <property type="term" value="F:magnesium ion binding"/>
    <property type="evidence" value="ECO:0007669"/>
    <property type="project" value="TreeGrafter"/>
</dbReference>
<keyword evidence="2" id="KW-0677">Repeat</keyword>
<dbReference type="FunFam" id="1.10.238.10:FF:000035">
    <property type="entry name" value="Calcium and integrin-binding family member 2"/>
    <property type="match status" value="1"/>
</dbReference>
<reference evidence="6" key="1">
    <citation type="journal article" date="2023" name="Insect Mol. Biol.">
        <title>Genome sequencing provides insights into the evolution of gene families encoding plant cell wall-degrading enzymes in longhorned beetles.</title>
        <authorList>
            <person name="Shin N.R."/>
            <person name="Okamura Y."/>
            <person name="Kirsch R."/>
            <person name="Pauchet Y."/>
        </authorList>
    </citation>
    <scope>NUCLEOTIDE SEQUENCE</scope>
    <source>
        <strain evidence="6">AMC_N1</strain>
    </source>
</reference>
<dbReference type="InterPro" id="IPR018247">
    <property type="entry name" value="EF_Hand_1_Ca_BS"/>
</dbReference>
<dbReference type="EMBL" id="JAPWTK010000123">
    <property type="protein sequence ID" value="KAJ8949112.1"/>
    <property type="molecule type" value="Genomic_DNA"/>
</dbReference>
<dbReference type="CDD" id="cd00051">
    <property type="entry name" value="EFh"/>
    <property type="match status" value="1"/>
</dbReference>
<keyword evidence="3" id="KW-0106">Calcium</keyword>
<dbReference type="InterPro" id="IPR051433">
    <property type="entry name" value="CIBP"/>
</dbReference>
<sequence>MSLTSSVIRSDKYWKGVGKSYNIVGPLTGARYLRFLQNEIEDILDELPLNLWHGMYFQQDGAPPHNSRIVIDYLQRRFGEKRFREVRPDLVPKQMKQNQEVHIRIPIDDTIEKLPELRVNPFKKRICEVFSRDGKGNLSFEDFLDLLSVFSEQAPRDIKVFYAFRIYDFDGDQHIGPEDLDQAVLLLTGQTHELTPEDRQQIVEKVIEEADVDGDGKLSYMEFEHVITRAPDFLSTFHILPMTISVLNSNDPRYFFMKLADARLLKLNLKWITTIIFSTGVSPTKLASSGED</sequence>
<dbReference type="PANTHER" id="PTHR45791:SF6">
    <property type="entry name" value="CALCIUM AND INTEGRIN BINDING FAMILY MEMBER 2"/>
    <property type="match status" value="1"/>
</dbReference>
<protein>
    <recommendedName>
        <fullName evidence="5">EF-hand domain-containing protein</fullName>
    </recommendedName>
</protein>
<dbReference type="SUPFAM" id="SSF47473">
    <property type="entry name" value="EF-hand"/>
    <property type="match status" value="1"/>
</dbReference>
<evidence type="ECO:0000313" key="7">
    <source>
        <dbReference type="Proteomes" id="UP001162162"/>
    </source>
</evidence>
<keyword evidence="4" id="KW-0460">Magnesium</keyword>
<proteinExistence type="predicted"/>
<evidence type="ECO:0000313" key="6">
    <source>
        <dbReference type="EMBL" id="KAJ8949112.1"/>
    </source>
</evidence>
<dbReference type="GO" id="GO:0055074">
    <property type="term" value="P:calcium ion homeostasis"/>
    <property type="evidence" value="ECO:0007669"/>
    <property type="project" value="TreeGrafter"/>
</dbReference>
<comment type="caution">
    <text evidence="6">The sequence shown here is derived from an EMBL/GenBank/DDBJ whole genome shotgun (WGS) entry which is preliminary data.</text>
</comment>
<dbReference type="SMART" id="SM00054">
    <property type="entry name" value="EFh"/>
    <property type="match status" value="3"/>
</dbReference>
<dbReference type="PROSITE" id="PS00018">
    <property type="entry name" value="EF_HAND_1"/>
    <property type="match status" value="2"/>
</dbReference>
<evidence type="ECO:0000259" key="5">
    <source>
        <dbReference type="PROSITE" id="PS50222"/>
    </source>
</evidence>
<evidence type="ECO:0000256" key="3">
    <source>
        <dbReference type="ARBA" id="ARBA00022837"/>
    </source>
</evidence>
<keyword evidence="7" id="KW-1185">Reference proteome</keyword>
<gene>
    <name evidence="6" type="ORF">NQ318_012860</name>
</gene>
<evidence type="ECO:0000256" key="2">
    <source>
        <dbReference type="ARBA" id="ARBA00022737"/>
    </source>
</evidence>
<feature type="domain" description="EF-hand" evidence="5">
    <location>
        <begin position="198"/>
        <end position="233"/>
    </location>
</feature>
<dbReference type="InterPro" id="IPR002048">
    <property type="entry name" value="EF_hand_dom"/>
</dbReference>
<dbReference type="GO" id="GO:0005509">
    <property type="term" value="F:calcium ion binding"/>
    <property type="evidence" value="ECO:0007669"/>
    <property type="project" value="InterPro"/>
</dbReference>